<evidence type="ECO:0000259" key="1">
    <source>
        <dbReference type="Pfam" id="PF06294"/>
    </source>
</evidence>
<evidence type="ECO:0000313" key="2">
    <source>
        <dbReference type="EMBL" id="CAL6045371.1"/>
    </source>
</evidence>
<accession>A0ABP1JSQ4</accession>
<dbReference type="Pfam" id="PF06294">
    <property type="entry name" value="CH_2"/>
    <property type="match status" value="1"/>
</dbReference>
<sequence length="749" mass="87871">MYQIQKWLTSLDMQFPVVQPARDLANGMSVAEIISHYRPEVLVPAQLYDAKSMLKRKSNWDFITRKLHVISFTFPPTYDQLIDDIINQRLTASGEDFLGALLEFFTGEKILKVMYRQESKLARKTRPTKQLIAQTNHSEQTLKTKLLQQKQYQSYQDSFTAKNPSVLDILKQSYLQTAQQIKLMTMYDVFLQLAQQDEAFEEVDDDLQNQQTVQTYPDEPQSLFAFFESAVQMSNIDLNSPNEMICRIFFHFRFLWNIEQNMDSIILACGRSLQKEFSIIIKMINTYYNAQNDLIYIKQKDLTHNFMDLLLQNLEDNNPKKSQYLQILLHQIFIALPQEFGFVSEQFVMKNVVLERPMMSHVLADQFYNRQFYFLKQRTDTQTVRYMIKSQNTMTQTSFICTLLSKILIKHPKPVIQMINSYVLQQMKVSNNHLLNTASKEYTELLGGDDTDFQVQIIETQQDLKPMNRLQLLFMMLLAEQFTFTFEYSKQINLNIIQICKFFMFYALQIDVLKTDNTRSEPLIFNYLERRKSMVVMYMNIVAQLYLLISLDSQKVIDSQDKTLIQTYIKEFAQKQNSKLTVIFRGVQIITNYIIGSNMNKQKVKEAQQKEKLETAVKNFVMSERSDNLQAVITATAQMCEHLYGTIMGFVDMCVHLYENVYNIDVIHKYLQQLPGQSVQLDETFITIFNIIQQLNSVCNELLEILEAIHTASAGLRKESAYQLIDMDLEEEPLYPCMAELHRHLKRLF</sequence>
<dbReference type="InterPro" id="IPR036872">
    <property type="entry name" value="CH_dom_sf"/>
</dbReference>
<name>A0ABP1JSQ4_9EUKA</name>
<dbReference type="InterPro" id="IPR010441">
    <property type="entry name" value="CH_2"/>
</dbReference>
<dbReference type="EMBL" id="CAXDID020000163">
    <property type="protein sequence ID" value="CAL6045371.1"/>
    <property type="molecule type" value="Genomic_DNA"/>
</dbReference>
<feature type="domain" description="CH-like" evidence="1">
    <location>
        <begin position="5"/>
        <end position="88"/>
    </location>
</feature>
<protein>
    <recommendedName>
        <fullName evidence="1">CH-like domain-containing protein</fullName>
    </recommendedName>
</protein>
<evidence type="ECO:0000313" key="3">
    <source>
        <dbReference type="Proteomes" id="UP001642409"/>
    </source>
</evidence>
<keyword evidence="3" id="KW-1185">Reference proteome</keyword>
<dbReference type="Gene3D" id="1.10.418.10">
    <property type="entry name" value="Calponin-like domain"/>
    <property type="match status" value="1"/>
</dbReference>
<gene>
    <name evidence="2" type="ORF">HINF_LOCUS41006</name>
</gene>
<reference evidence="2 3" key="1">
    <citation type="submission" date="2024-07" db="EMBL/GenBank/DDBJ databases">
        <authorList>
            <person name="Akdeniz Z."/>
        </authorList>
    </citation>
    <scope>NUCLEOTIDE SEQUENCE [LARGE SCALE GENOMIC DNA]</scope>
</reference>
<comment type="caution">
    <text evidence="2">The sequence shown here is derived from an EMBL/GenBank/DDBJ whole genome shotgun (WGS) entry which is preliminary data.</text>
</comment>
<proteinExistence type="predicted"/>
<dbReference type="Proteomes" id="UP001642409">
    <property type="component" value="Unassembled WGS sequence"/>
</dbReference>
<organism evidence="2 3">
    <name type="scientific">Hexamita inflata</name>
    <dbReference type="NCBI Taxonomy" id="28002"/>
    <lineage>
        <taxon>Eukaryota</taxon>
        <taxon>Metamonada</taxon>
        <taxon>Diplomonadida</taxon>
        <taxon>Hexamitidae</taxon>
        <taxon>Hexamitinae</taxon>
        <taxon>Hexamita</taxon>
    </lineage>
</organism>